<gene>
    <name evidence="1" type="ORF">NE632_12750</name>
</gene>
<dbReference type="Proteomes" id="UP001206236">
    <property type="component" value="Unassembled WGS sequence"/>
</dbReference>
<protein>
    <recommendedName>
        <fullName evidence="3">EcsC family protein</fullName>
    </recommendedName>
</protein>
<organism evidence="1 2">
    <name type="scientific">Ruminococcus bicirculans</name>
    <name type="common">ex Wegman et al. 2014</name>
    <dbReference type="NCBI Taxonomy" id="1160721"/>
    <lineage>
        <taxon>Bacteria</taxon>
        <taxon>Bacillati</taxon>
        <taxon>Bacillota</taxon>
        <taxon>Clostridia</taxon>
        <taxon>Eubacteriales</taxon>
        <taxon>Oscillospiraceae</taxon>
        <taxon>Ruminococcus</taxon>
    </lineage>
</organism>
<evidence type="ECO:0000313" key="2">
    <source>
        <dbReference type="Proteomes" id="UP001206236"/>
    </source>
</evidence>
<dbReference type="AlphaFoldDB" id="A0AAW5KM66"/>
<accession>A0AAW5KM66</accession>
<proteinExistence type="predicted"/>
<reference evidence="1" key="1">
    <citation type="submission" date="2022-06" db="EMBL/GenBank/DDBJ databases">
        <title>Isolation of gut microbiota from human fecal samples.</title>
        <authorList>
            <person name="Pamer E.G."/>
            <person name="Barat B."/>
            <person name="Waligurski E."/>
            <person name="Medina S."/>
            <person name="Paddock L."/>
            <person name="Mostad J."/>
        </authorList>
    </citation>
    <scope>NUCLEOTIDE SEQUENCE</scope>
    <source>
        <strain evidence="1">DFI.5.57</strain>
    </source>
</reference>
<evidence type="ECO:0000313" key="1">
    <source>
        <dbReference type="EMBL" id="MCQ5154166.1"/>
    </source>
</evidence>
<name>A0AAW5KM66_9FIRM</name>
<dbReference type="EMBL" id="JANGCN010000040">
    <property type="protein sequence ID" value="MCQ5154166.1"/>
    <property type="molecule type" value="Genomic_DNA"/>
</dbReference>
<evidence type="ECO:0008006" key="3">
    <source>
        <dbReference type="Google" id="ProtNLM"/>
    </source>
</evidence>
<sequence length="261" mass="28487">MDNNDYFLTILDKASQLPIVKVDRNSFLCKQFTNSKYDVCDIINKGPINAGVSAQELKELAKGVIRFERAQATLISTAAGIPGGVAMIGTVSIDVVQYMGYLIRAAQKLMYLYGIEDISNISDNSKSPIIIALAVMLCSEGTNNALRTLCKNCAVHLETKGAEKTLAKTAVFKLAEKLCKKLSIDITKKNFAKMVSKTIPIVGGVTSGGLTYVTFGASCNHLLKALEREMFPKRNKRNKLENEVPNSDVESKEAVDVTIIE</sequence>
<comment type="caution">
    <text evidence="1">The sequence shown here is derived from an EMBL/GenBank/DDBJ whole genome shotgun (WGS) entry which is preliminary data.</text>
</comment>
<dbReference type="RefSeq" id="WP_256322512.1">
    <property type="nucleotide sequence ID" value="NZ_JANGCN010000040.1"/>
</dbReference>